<accession>B7B522</accession>
<organism evidence="1 2">
    <name type="scientific">Parabacteroides johnsonii DSM 18315</name>
    <dbReference type="NCBI Taxonomy" id="537006"/>
    <lineage>
        <taxon>Bacteria</taxon>
        <taxon>Pseudomonadati</taxon>
        <taxon>Bacteroidota</taxon>
        <taxon>Bacteroidia</taxon>
        <taxon>Bacteroidales</taxon>
        <taxon>Tannerellaceae</taxon>
        <taxon>Parabacteroides</taxon>
    </lineage>
</organism>
<reference evidence="1 2" key="2">
    <citation type="submission" date="2008-10" db="EMBL/GenBank/DDBJ databases">
        <authorList>
            <person name="Fulton L."/>
            <person name="Clifton S."/>
            <person name="Fulton B."/>
            <person name="Xu J."/>
            <person name="Minx P."/>
            <person name="Pepin K.H."/>
            <person name="Johnson M."/>
            <person name="Bhonagiri V."/>
            <person name="Nash W.E."/>
            <person name="Mardis E.R."/>
            <person name="Wilson R.K."/>
        </authorList>
    </citation>
    <scope>NUCLEOTIDE SEQUENCE [LARGE SCALE GENOMIC DNA]</scope>
    <source>
        <strain evidence="1 2">DSM 18315</strain>
    </source>
</reference>
<gene>
    <name evidence="1" type="ORF">PRABACTJOHN_00114</name>
</gene>
<dbReference type="AlphaFoldDB" id="B7B522"/>
<dbReference type="STRING" id="537006.PRABACTJOHN_00114"/>
<name>B7B522_9BACT</name>
<proteinExistence type="predicted"/>
<sequence length="39" mass="4491">MKINFPLHENLFSPTGNKSFIGMKQKQYSSPIKEKPVIL</sequence>
<evidence type="ECO:0000313" key="1">
    <source>
        <dbReference type="EMBL" id="EEC98468.1"/>
    </source>
</evidence>
<comment type="caution">
    <text evidence="1">The sequence shown here is derived from an EMBL/GenBank/DDBJ whole genome shotgun (WGS) entry which is preliminary data.</text>
</comment>
<reference evidence="1 2" key="1">
    <citation type="submission" date="2008-10" db="EMBL/GenBank/DDBJ databases">
        <title>Draft genome sequence of Parabacteroides johnsonii (DSM 18315).</title>
        <authorList>
            <person name="Sudarsanam P."/>
            <person name="Ley R."/>
            <person name="Guruge J."/>
            <person name="Turnbaugh P.J."/>
            <person name="Mahowald M."/>
            <person name="Liep D."/>
            <person name="Gordon J."/>
        </authorList>
    </citation>
    <scope>NUCLEOTIDE SEQUENCE [LARGE SCALE GENOMIC DNA]</scope>
    <source>
        <strain evidence="1 2">DSM 18315</strain>
    </source>
</reference>
<dbReference type="HOGENOM" id="CLU_3314043_0_0_10"/>
<evidence type="ECO:0000313" key="2">
    <source>
        <dbReference type="Proteomes" id="UP000005510"/>
    </source>
</evidence>
<dbReference type="EMBL" id="ABYH01000019">
    <property type="protein sequence ID" value="EEC98468.1"/>
    <property type="molecule type" value="Genomic_DNA"/>
</dbReference>
<dbReference type="Proteomes" id="UP000005510">
    <property type="component" value="Unassembled WGS sequence"/>
</dbReference>
<protein>
    <submittedName>
        <fullName evidence="1">Uncharacterized protein</fullName>
    </submittedName>
</protein>